<keyword evidence="2 3" id="KW-0560">Oxidoreductase</keyword>
<evidence type="ECO:0000256" key="5">
    <source>
        <dbReference type="RuleBase" id="RU003345"/>
    </source>
</evidence>
<evidence type="ECO:0000256" key="1">
    <source>
        <dbReference type="ARBA" id="ARBA00009986"/>
    </source>
</evidence>
<gene>
    <name evidence="7" type="ORF">GCM10009688_07630</name>
</gene>
<dbReference type="InterPro" id="IPR012394">
    <property type="entry name" value="Aldehyde_DH_NAD(P)"/>
</dbReference>
<comment type="caution">
    <text evidence="7">The sequence shown here is derived from an EMBL/GenBank/DDBJ whole genome shotgun (WGS) entry which is preliminary data.</text>
</comment>
<feature type="domain" description="Aldehyde dehydrogenase" evidence="6">
    <location>
        <begin position="14"/>
        <end position="435"/>
    </location>
</feature>
<dbReference type="Pfam" id="PF00171">
    <property type="entry name" value="Aldedh"/>
    <property type="match status" value="1"/>
</dbReference>
<dbReference type="InterPro" id="IPR016163">
    <property type="entry name" value="Ald_DH_C"/>
</dbReference>
<dbReference type="PIRSF" id="PIRSF036492">
    <property type="entry name" value="ALDH"/>
    <property type="match status" value="1"/>
</dbReference>
<dbReference type="PROSITE" id="PS00070">
    <property type="entry name" value="ALDEHYDE_DEHYDR_CYS"/>
    <property type="match status" value="1"/>
</dbReference>
<dbReference type="InterPro" id="IPR029510">
    <property type="entry name" value="Ald_DH_CS_GLU"/>
</dbReference>
<dbReference type="InterPro" id="IPR015590">
    <property type="entry name" value="Aldehyde_DH_dom"/>
</dbReference>
<dbReference type="PANTHER" id="PTHR43570:SF16">
    <property type="entry name" value="ALDEHYDE DEHYDROGENASE TYPE III, ISOFORM Q"/>
    <property type="match status" value="1"/>
</dbReference>
<dbReference type="RefSeq" id="WP_152225026.1">
    <property type="nucleotide sequence ID" value="NZ_BAAALV010000002.1"/>
</dbReference>
<evidence type="ECO:0000256" key="2">
    <source>
        <dbReference type="ARBA" id="ARBA00023002"/>
    </source>
</evidence>
<dbReference type="InterPro" id="IPR016161">
    <property type="entry name" value="Ald_DH/histidinol_DH"/>
</dbReference>
<dbReference type="Gene3D" id="3.40.309.10">
    <property type="entry name" value="Aldehyde Dehydrogenase, Chain A, domain 2"/>
    <property type="match status" value="1"/>
</dbReference>
<dbReference type="PROSITE" id="PS00687">
    <property type="entry name" value="ALDEHYDE_DEHYDR_GLU"/>
    <property type="match status" value="1"/>
</dbReference>
<dbReference type="InterPro" id="IPR016160">
    <property type="entry name" value="Ald_DH_CS_CYS"/>
</dbReference>
<evidence type="ECO:0000256" key="3">
    <source>
        <dbReference type="PIRNR" id="PIRNR036492"/>
    </source>
</evidence>
<name>A0ABN2NX69_9MICC</name>
<evidence type="ECO:0000256" key="4">
    <source>
        <dbReference type="PROSITE-ProRule" id="PRU10007"/>
    </source>
</evidence>
<dbReference type="Proteomes" id="UP001500784">
    <property type="component" value="Unassembled WGS sequence"/>
</dbReference>
<feature type="active site" evidence="4">
    <location>
        <position position="220"/>
    </location>
</feature>
<organism evidence="7 8">
    <name type="scientific">Arthrobacter gandavensis</name>
    <dbReference type="NCBI Taxonomy" id="169960"/>
    <lineage>
        <taxon>Bacteria</taxon>
        <taxon>Bacillati</taxon>
        <taxon>Actinomycetota</taxon>
        <taxon>Actinomycetes</taxon>
        <taxon>Micrococcales</taxon>
        <taxon>Micrococcaceae</taxon>
        <taxon>Arthrobacter</taxon>
    </lineage>
</organism>
<evidence type="ECO:0000313" key="8">
    <source>
        <dbReference type="Proteomes" id="UP001500784"/>
    </source>
</evidence>
<evidence type="ECO:0000313" key="7">
    <source>
        <dbReference type="EMBL" id="GAA1906156.1"/>
    </source>
</evidence>
<comment type="similarity">
    <text evidence="1 3 5">Belongs to the aldehyde dehydrogenase family.</text>
</comment>
<protein>
    <recommendedName>
        <fullName evidence="3">Aldehyde dehydrogenase</fullName>
    </recommendedName>
</protein>
<keyword evidence="8" id="KW-1185">Reference proteome</keyword>
<reference evidence="7 8" key="1">
    <citation type="journal article" date="2019" name="Int. J. Syst. Evol. Microbiol.">
        <title>The Global Catalogue of Microorganisms (GCM) 10K type strain sequencing project: providing services to taxonomists for standard genome sequencing and annotation.</title>
        <authorList>
            <consortium name="The Broad Institute Genomics Platform"/>
            <consortium name="The Broad Institute Genome Sequencing Center for Infectious Disease"/>
            <person name="Wu L."/>
            <person name="Ma J."/>
        </authorList>
    </citation>
    <scope>NUCLEOTIDE SEQUENCE [LARGE SCALE GENOMIC DNA]</scope>
    <source>
        <strain evidence="7 8">JCM 13316</strain>
    </source>
</reference>
<accession>A0ABN2NX69</accession>
<sequence length="466" mass="49823">MSAGIPAPSPAGSVPAQVAAVRKVYASGRTRPLAWRKEQLKSLMRMLSEREQEFAAALREDLGKNPLEAYLTEISITRAEAAHALKHLTDWTRTTKVPVPLGLQPASAKVEPQPLGVVLIIAPWNYPVQLLLAPLIGALAAGNAVVLKPSELAPATSAAVARILPAYLDPEAVVVIEGAQEVSQALLGERFDHIFYTGGERVGKIVMRAAAEHLTPVTLELGGKSPAVVLDGNLTAVARRLAYGKLINAGQTCVAPDYVLVTEDAAPKLLKALSKVLREFVGKDPSRSANYGRIVNEGHFDRLTGYLADGTVVSGGRSSRDDLYIEPTVLAGVPLDAPVMQEEIFGPILPVVTVRDLEEAMEIINARPVPLASYLFTSSAAQQRRFEQGVRAGSVNHNAAIVQLAVPDLPFGGAGASGMGAYHGKQSFDTFSQARPVFSKGTLLDTLRVAYPPYNGFKARILRRLL</sequence>
<proteinExistence type="inferred from homology"/>
<dbReference type="Gene3D" id="3.40.605.10">
    <property type="entry name" value="Aldehyde Dehydrogenase, Chain A, domain 1"/>
    <property type="match status" value="1"/>
</dbReference>
<evidence type="ECO:0000259" key="6">
    <source>
        <dbReference type="Pfam" id="PF00171"/>
    </source>
</evidence>
<dbReference type="PANTHER" id="PTHR43570">
    <property type="entry name" value="ALDEHYDE DEHYDROGENASE"/>
    <property type="match status" value="1"/>
</dbReference>
<dbReference type="InterPro" id="IPR016162">
    <property type="entry name" value="Ald_DH_N"/>
</dbReference>
<dbReference type="CDD" id="cd07087">
    <property type="entry name" value="ALDH_F3-13-14_CALDH-like"/>
    <property type="match status" value="1"/>
</dbReference>
<dbReference type="SUPFAM" id="SSF53720">
    <property type="entry name" value="ALDH-like"/>
    <property type="match status" value="1"/>
</dbReference>
<dbReference type="EMBL" id="BAAALV010000002">
    <property type="protein sequence ID" value="GAA1906156.1"/>
    <property type="molecule type" value="Genomic_DNA"/>
</dbReference>